<protein>
    <recommendedName>
        <fullName evidence="14">Ubiquinol oxidase subunit 2</fullName>
    </recommendedName>
</protein>
<dbReference type="InterPro" id="IPR011759">
    <property type="entry name" value="Cyt_c_oxidase_su2_TM_dom"/>
</dbReference>
<evidence type="ECO:0000259" key="17">
    <source>
        <dbReference type="PROSITE" id="PS50999"/>
    </source>
</evidence>
<keyword evidence="4 14" id="KW-0813">Transport</keyword>
<evidence type="ECO:0000256" key="11">
    <source>
        <dbReference type="ARBA" id="ARBA00023002"/>
    </source>
</evidence>
<dbReference type="GO" id="GO:0042773">
    <property type="term" value="P:ATP synthesis coupled electron transport"/>
    <property type="evidence" value="ECO:0007669"/>
    <property type="project" value="TreeGrafter"/>
</dbReference>
<evidence type="ECO:0000256" key="1">
    <source>
        <dbReference type="ARBA" id="ARBA00004651"/>
    </source>
</evidence>
<dbReference type="InterPro" id="IPR006333">
    <property type="entry name" value="Cyt_o_ubiquinol_oxidase_su2"/>
</dbReference>
<dbReference type="InterPro" id="IPR034227">
    <property type="entry name" value="CuRO_UO_II"/>
</dbReference>
<feature type="transmembrane region" description="Helical" evidence="15">
    <location>
        <begin position="49"/>
        <end position="73"/>
    </location>
</feature>
<comment type="subunit">
    <text evidence="3">Heterooctamer of two A chains, two B chains, two C chains and two D chains.</text>
</comment>
<accession>A0A451CX38</accession>
<evidence type="ECO:0000313" key="19">
    <source>
        <dbReference type="Proteomes" id="UP000294466"/>
    </source>
</evidence>
<evidence type="ECO:0000256" key="15">
    <source>
        <dbReference type="SAM" id="Phobius"/>
    </source>
</evidence>
<sequence precursor="true">MKIFNKYNMFKILTIFFVSFLSLLLFFLSKNIHVHAYGYILRNELQLALLVFRVMLVIVVPVIFLTIIIVFYYRKSNIFSDYLPDWSHSYLLETVCWIIPIIIIFFLANLSWLTTHKLDPSKSLKVNFNKPIVIEVISLNWRWLFIYPHYKVATFNEISFPKNVPIHFKITSQSIMNSFFIPDLGSQIYTMAGMQTDLYLIANKSGVYKGISSNYSGSGFSNMKFKVFVQDNIQDFNTWIQKIQSHHHVLFSKKQFLYLSRDNIKNCIQYFSYVDPFMFYKIKNMFNRLNNSNF</sequence>
<dbReference type="SUPFAM" id="SSF49503">
    <property type="entry name" value="Cupredoxins"/>
    <property type="match status" value="1"/>
</dbReference>
<comment type="subcellular location">
    <subcellularLocation>
        <location evidence="1">Cell membrane</location>
        <topology evidence="1">Multi-pass membrane protein</topology>
    </subcellularLocation>
</comment>
<evidence type="ECO:0000256" key="7">
    <source>
        <dbReference type="ARBA" id="ARBA00022692"/>
    </source>
</evidence>
<evidence type="ECO:0000256" key="9">
    <source>
        <dbReference type="ARBA" id="ARBA00022982"/>
    </source>
</evidence>
<dbReference type="PIRSF" id="PIRSF000292">
    <property type="entry name" value="Ubi_od_II"/>
    <property type="match status" value="1"/>
</dbReference>
<feature type="transmembrane region" description="Helical" evidence="15">
    <location>
        <begin position="12"/>
        <end position="29"/>
    </location>
</feature>
<dbReference type="CDD" id="cd04212">
    <property type="entry name" value="CuRO_UO_II"/>
    <property type="match status" value="1"/>
</dbReference>
<evidence type="ECO:0000256" key="6">
    <source>
        <dbReference type="ARBA" id="ARBA00022660"/>
    </source>
</evidence>
<evidence type="ECO:0000256" key="8">
    <source>
        <dbReference type="ARBA" id="ARBA00022729"/>
    </source>
</evidence>
<evidence type="ECO:0000256" key="3">
    <source>
        <dbReference type="ARBA" id="ARBA00011700"/>
    </source>
</evidence>
<dbReference type="GO" id="GO:0005886">
    <property type="term" value="C:plasma membrane"/>
    <property type="evidence" value="ECO:0007669"/>
    <property type="project" value="UniProtKB-SubCell"/>
</dbReference>
<dbReference type="AlphaFoldDB" id="A0A451CX38"/>
<dbReference type="GO" id="GO:0016682">
    <property type="term" value="F:oxidoreductase activity, acting on diphenols and related substances as donors, oxygen as acceptor"/>
    <property type="evidence" value="ECO:0007669"/>
    <property type="project" value="InterPro"/>
</dbReference>
<feature type="transmembrane region" description="Helical" evidence="15">
    <location>
        <begin position="94"/>
        <end position="113"/>
    </location>
</feature>
<evidence type="ECO:0000313" key="18">
    <source>
        <dbReference type="EMBL" id="VFP77875.1"/>
    </source>
</evidence>
<keyword evidence="8" id="KW-0732">Signal</keyword>
<evidence type="ECO:0000256" key="4">
    <source>
        <dbReference type="ARBA" id="ARBA00022448"/>
    </source>
</evidence>
<feature type="domain" description="Cytochrome oxidase subunit II transmembrane region profile" evidence="17">
    <location>
        <begin position="24"/>
        <end position="122"/>
    </location>
</feature>
<proteinExistence type="inferred from homology"/>
<keyword evidence="7 15" id="KW-0812">Transmembrane</keyword>
<dbReference type="RefSeq" id="WP_154060891.1">
    <property type="nucleotide sequence ID" value="NZ_LR217692.1"/>
</dbReference>
<dbReference type="Pfam" id="PF00116">
    <property type="entry name" value="COX2"/>
    <property type="match status" value="1"/>
</dbReference>
<keyword evidence="12 14" id="KW-0472">Membrane</keyword>
<dbReference type="InterPro" id="IPR008972">
    <property type="entry name" value="Cupredoxin"/>
</dbReference>
<comment type="function">
    <text evidence="13">Cytochrome bo(3) ubiquinol terminal oxidase is the component of the aerobic respiratory chain of E.coli that predominates when cells are grown at high aeration. Has proton pump activity across the membrane in addition to electron transfer, pumping 2 protons/electron.</text>
</comment>
<dbReference type="GO" id="GO:0005507">
    <property type="term" value="F:copper ion binding"/>
    <property type="evidence" value="ECO:0007669"/>
    <property type="project" value="InterPro"/>
</dbReference>
<dbReference type="PANTHER" id="PTHR22888:SF18">
    <property type="entry name" value="CYTOCHROME BO(3) UBIQUINOL OXIDASE SUBUNIT 2"/>
    <property type="match status" value="1"/>
</dbReference>
<dbReference type="GO" id="GO:0004129">
    <property type="term" value="F:cytochrome-c oxidase activity"/>
    <property type="evidence" value="ECO:0007669"/>
    <property type="project" value="UniProtKB-UniRule"/>
</dbReference>
<reference evidence="18 19" key="1">
    <citation type="submission" date="2019-02" db="EMBL/GenBank/DDBJ databases">
        <authorList>
            <person name="Manzano-Marin A."/>
            <person name="Manzano-Marin A."/>
        </authorList>
    </citation>
    <scope>NUCLEOTIDE SEQUENCE [LARGE SCALE GENOMIC DNA]</scope>
    <source>
        <strain evidence="18 19">BuCisplendens/pseudotsugae</strain>
    </source>
</reference>
<keyword evidence="11 14" id="KW-0560">Oxidoreductase</keyword>
<dbReference type="PROSITE" id="PS50999">
    <property type="entry name" value="COX2_TM"/>
    <property type="match status" value="1"/>
</dbReference>
<dbReference type="PROSITE" id="PS50857">
    <property type="entry name" value="COX2_CUA"/>
    <property type="match status" value="1"/>
</dbReference>
<gene>
    <name evidence="18" type="primary">cyoA</name>
    <name evidence="18" type="ORF">BUCISPPS3390_303</name>
</gene>
<name>A0A451CX38_9GAMM</name>
<feature type="domain" description="Cytochrome oxidase subunit II copper A binding" evidence="16">
    <location>
        <begin position="129"/>
        <end position="242"/>
    </location>
</feature>
<evidence type="ECO:0000256" key="12">
    <source>
        <dbReference type="ARBA" id="ARBA00023136"/>
    </source>
</evidence>
<dbReference type="PANTHER" id="PTHR22888">
    <property type="entry name" value="CYTOCHROME C OXIDASE, SUBUNIT II"/>
    <property type="match status" value="1"/>
</dbReference>
<dbReference type="InterPro" id="IPR045187">
    <property type="entry name" value="CcO_II"/>
</dbReference>
<keyword evidence="10 15" id="KW-1133">Transmembrane helix</keyword>
<dbReference type="Gene3D" id="2.60.40.420">
    <property type="entry name" value="Cupredoxins - blue copper proteins"/>
    <property type="match status" value="1"/>
</dbReference>
<evidence type="ECO:0000259" key="16">
    <source>
        <dbReference type="PROSITE" id="PS50857"/>
    </source>
</evidence>
<keyword evidence="5 14" id="KW-1003">Cell membrane</keyword>
<dbReference type="GO" id="GO:0009486">
    <property type="term" value="F:cytochrome bo3 ubiquinol oxidase activity"/>
    <property type="evidence" value="ECO:0007669"/>
    <property type="project" value="InterPro"/>
</dbReference>
<keyword evidence="9 14" id="KW-0249">Electron transport</keyword>
<dbReference type="NCBIfam" id="TIGR01433">
    <property type="entry name" value="CyoA"/>
    <property type="match status" value="1"/>
</dbReference>
<organism evidence="18 19">
    <name type="scientific">Buchnera aphidicola</name>
    <name type="common">Cinara cf. splendens/pseudotsugae 3390</name>
    <dbReference type="NCBI Taxonomy" id="2518980"/>
    <lineage>
        <taxon>Bacteria</taxon>
        <taxon>Pseudomonadati</taxon>
        <taxon>Pseudomonadota</taxon>
        <taxon>Gammaproteobacteria</taxon>
        <taxon>Enterobacterales</taxon>
        <taxon>Erwiniaceae</taxon>
        <taxon>Buchnera</taxon>
    </lineage>
</organism>
<evidence type="ECO:0000256" key="10">
    <source>
        <dbReference type="ARBA" id="ARBA00022989"/>
    </source>
</evidence>
<evidence type="ECO:0000256" key="13">
    <source>
        <dbReference type="ARBA" id="ARBA00025694"/>
    </source>
</evidence>
<dbReference type="EMBL" id="LR217692">
    <property type="protein sequence ID" value="VFP77875.1"/>
    <property type="molecule type" value="Genomic_DNA"/>
</dbReference>
<comment type="similarity">
    <text evidence="2 14">Belongs to the cytochrome c oxidase subunit 2 family.</text>
</comment>
<evidence type="ECO:0000256" key="5">
    <source>
        <dbReference type="ARBA" id="ARBA00022475"/>
    </source>
</evidence>
<dbReference type="SUPFAM" id="SSF81464">
    <property type="entry name" value="Cytochrome c oxidase subunit II-like, transmembrane region"/>
    <property type="match status" value="1"/>
</dbReference>
<dbReference type="Gene3D" id="1.10.287.90">
    <property type="match status" value="1"/>
</dbReference>
<dbReference type="Proteomes" id="UP000294466">
    <property type="component" value="Chromosome"/>
</dbReference>
<evidence type="ECO:0000256" key="14">
    <source>
        <dbReference type="PIRNR" id="PIRNR000292"/>
    </source>
</evidence>
<evidence type="ECO:0000256" key="2">
    <source>
        <dbReference type="ARBA" id="ARBA00007866"/>
    </source>
</evidence>
<keyword evidence="6 14" id="KW-0679">Respiratory chain</keyword>
<dbReference type="InterPro" id="IPR036257">
    <property type="entry name" value="Cyt_c_oxidase_su2_TM_sf"/>
</dbReference>
<dbReference type="InterPro" id="IPR002429">
    <property type="entry name" value="CcO_II-like_C"/>
</dbReference>
<dbReference type="OrthoDB" id="9783445at2"/>